<reference evidence="1" key="1">
    <citation type="submission" date="2020-05" db="EMBL/GenBank/DDBJ databases">
        <authorList>
            <person name="Chiriac C."/>
            <person name="Salcher M."/>
            <person name="Ghai R."/>
            <person name="Kavagutti S V."/>
        </authorList>
    </citation>
    <scope>NUCLEOTIDE SEQUENCE</scope>
</reference>
<organism evidence="1">
    <name type="scientific">freshwater metagenome</name>
    <dbReference type="NCBI Taxonomy" id="449393"/>
    <lineage>
        <taxon>unclassified sequences</taxon>
        <taxon>metagenomes</taxon>
        <taxon>ecological metagenomes</taxon>
    </lineage>
</organism>
<dbReference type="AlphaFoldDB" id="A0A6J7G4A3"/>
<accession>A0A6J7G4A3</accession>
<gene>
    <name evidence="1" type="ORF">UFOPK3564_00489</name>
</gene>
<protein>
    <submittedName>
        <fullName evidence="1">Unannotated protein</fullName>
    </submittedName>
</protein>
<dbReference type="EMBL" id="CAFBMK010000016">
    <property type="protein sequence ID" value="CAB4899540.1"/>
    <property type="molecule type" value="Genomic_DNA"/>
</dbReference>
<sequence>MPFVPGQQVVAAVEGLGSLTGRVVREAADTGPGAVAPPAGAPRVYVVEWTLEDGSTISNTAAEGALRAAEPEAGRG</sequence>
<proteinExistence type="predicted"/>
<evidence type="ECO:0000313" key="1">
    <source>
        <dbReference type="EMBL" id="CAB4899540.1"/>
    </source>
</evidence>
<name>A0A6J7G4A3_9ZZZZ</name>